<reference evidence="2" key="1">
    <citation type="journal article" date="2025" name="Aquaculture">
        <title>Assessment of the bioflocculant production and safety properties of Metabacillus hrfriensis sp. nov. based on phenotypic and whole-genome sequencing analysis.</title>
        <authorList>
            <person name="Zhang R."/>
            <person name="Zhao Z."/>
            <person name="Luo L."/>
            <person name="Wang S."/>
            <person name="Guo K."/>
            <person name="Xu W."/>
        </authorList>
    </citation>
    <scope>NUCLEOTIDE SEQUENCE [LARGE SCALE GENOMIC DNA]</scope>
    <source>
        <strain evidence="2">CT-WN-B3</strain>
    </source>
</reference>
<evidence type="ECO:0000313" key="1">
    <source>
        <dbReference type="EMBL" id="WHZ58982.1"/>
    </source>
</evidence>
<name>A0ACD4RFQ3_9BACI</name>
<dbReference type="Proteomes" id="UP001226091">
    <property type="component" value="Chromosome"/>
</dbReference>
<protein>
    <submittedName>
        <fullName evidence="1">DMT family transporter</fullName>
    </submittedName>
</protein>
<accession>A0ACD4RFQ3</accession>
<gene>
    <name evidence="1" type="ORF">QLQ22_06480</name>
</gene>
<proteinExistence type="predicted"/>
<dbReference type="EMBL" id="CP126116">
    <property type="protein sequence ID" value="WHZ58982.1"/>
    <property type="molecule type" value="Genomic_DNA"/>
</dbReference>
<evidence type="ECO:0000313" key="2">
    <source>
        <dbReference type="Proteomes" id="UP001226091"/>
    </source>
</evidence>
<sequence length="312" mass="34808">MNKRNPYFLLVLATILWGGNFVIGRAITESMPPFTLSLLRWCTAFIIFLPFAWPHLKKEHAQLKKNWHILILMSITGIAGFNSLLYLALHYTTSINASLVNTSTPIVIYILSFFILREQLNRNQMIGTVLSLAGLFFILSKGSLAVLVNFSFNFGDFIVLAAVVCWSIYSILIKRYTGILPGYSTFLVCIAVGILVLLPFAFYETFILKIPILWSSSSVFTILYTGVFASIVAFISWNTAVVRVGANKAGIFLNLIPVFAVIFAVLFIGEKIMWYQLAGGLSVIAGVYLSARTIPLGKKEKKIFLGDKGYDR</sequence>
<organism evidence="1 2">
    <name type="scientific">Metabacillus hrfriensis</name>
    <dbReference type="NCBI Taxonomy" id="3048891"/>
    <lineage>
        <taxon>Bacteria</taxon>
        <taxon>Bacillati</taxon>
        <taxon>Bacillota</taxon>
        <taxon>Bacilli</taxon>
        <taxon>Bacillales</taxon>
        <taxon>Bacillaceae</taxon>
        <taxon>Metabacillus</taxon>
    </lineage>
</organism>
<keyword evidence="2" id="KW-1185">Reference proteome</keyword>